<name>B4KV61_DROMO</name>
<evidence type="ECO:0000313" key="3">
    <source>
        <dbReference type="Proteomes" id="UP000009192"/>
    </source>
</evidence>
<accession>B4KV61</accession>
<keyword evidence="3" id="KW-1185">Reference proteome</keyword>
<dbReference type="KEGG" id="dmo:Dmoj_GI11541"/>
<proteinExistence type="predicted"/>
<dbReference type="Pfam" id="PF15502">
    <property type="entry name" value="MPLKIP"/>
    <property type="match status" value="1"/>
</dbReference>
<evidence type="ECO:0000256" key="1">
    <source>
        <dbReference type="SAM" id="MobiDB-lite"/>
    </source>
</evidence>
<feature type="region of interest" description="Disordered" evidence="1">
    <location>
        <begin position="1"/>
        <end position="122"/>
    </location>
</feature>
<feature type="compositionally biased region" description="Acidic residues" evidence="1">
    <location>
        <begin position="156"/>
        <end position="165"/>
    </location>
</feature>
<dbReference type="AlphaFoldDB" id="B4KV61"/>
<dbReference type="OrthoDB" id="8067710at2759"/>
<dbReference type="PhylomeDB" id="B4KV61"/>
<dbReference type="OMA" id="DPWRELM"/>
<gene>
    <name evidence="2" type="primary">Dmoj\GI11541</name>
    <name evidence="2" type="ORF">Dmoj_GI11541</name>
</gene>
<feature type="region of interest" description="Disordered" evidence="1">
    <location>
        <begin position="144"/>
        <end position="165"/>
    </location>
</feature>
<dbReference type="HOGENOM" id="CLU_1645522_0_0_1"/>
<dbReference type="Proteomes" id="UP000009192">
    <property type="component" value="Unassembled WGS sequence"/>
</dbReference>
<sequence>MGTPRKGFNYYAPYSQNVRQYPSQNTEYMSQHNGGQQTPQRPNPSTPHFYQNRTPQQQNVGFYEDRQGSSSANTPHFYQIKTPHQQYGTPRNFGHRGRGGGDRRGQHQNKKKFNDRGNASQYFHSSMLEDPWRELMERHNAIHGSVLSDPQTDSIGSDEEFELKT</sequence>
<dbReference type="eggNOG" id="ENOG502TCIK">
    <property type="taxonomic scope" value="Eukaryota"/>
</dbReference>
<organism evidence="2 3">
    <name type="scientific">Drosophila mojavensis</name>
    <name type="common">Fruit fly</name>
    <dbReference type="NCBI Taxonomy" id="7230"/>
    <lineage>
        <taxon>Eukaryota</taxon>
        <taxon>Metazoa</taxon>
        <taxon>Ecdysozoa</taxon>
        <taxon>Arthropoda</taxon>
        <taxon>Hexapoda</taxon>
        <taxon>Insecta</taxon>
        <taxon>Pterygota</taxon>
        <taxon>Neoptera</taxon>
        <taxon>Endopterygota</taxon>
        <taxon>Diptera</taxon>
        <taxon>Brachycera</taxon>
        <taxon>Muscomorpha</taxon>
        <taxon>Ephydroidea</taxon>
        <taxon>Drosophilidae</taxon>
        <taxon>Drosophila</taxon>
    </lineage>
</organism>
<dbReference type="InParanoid" id="B4KV61"/>
<reference evidence="2 3" key="1">
    <citation type="journal article" date="2007" name="Nature">
        <title>Evolution of genes and genomes on the Drosophila phylogeny.</title>
        <authorList>
            <consortium name="Drosophila 12 Genomes Consortium"/>
            <person name="Clark A.G."/>
            <person name="Eisen M.B."/>
            <person name="Smith D.R."/>
            <person name="Bergman C.M."/>
            <person name="Oliver B."/>
            <person name="Markow T.A."/>
            <person name="Kaufman T.C."/>
            <person name="Kellis M."/>
            <person name="Gelbart W."/>
            <person name="Iyer V.N."/>
            <person name="Pollard D.A."/>
            <person name="Sackton T.B."/>
            <person name="Larracuente A.M."/>
            <person name="Singh N.D."/>
            <person name="Abad J.P."/>
            <person name="Abt D.N."/>
            <person name="Adryan B."/>
            <person name="Aguade M."/>
            <person name="Akashi H."/>
            <person name="Anderson W.W."/>
            <person name="Aquadro C.F."/>
            <person name="Ardell D.H."/>
            <person name="Arguello R."/>
            <person name="Artieri C.G."/>
            <person name="Barbash D.A."/>
            <person name="Barker D."/>
            <person name="Barsanti P."/>
            <person name="Batterham P."/>
            <person name="Batzoglou S."/>
            <person name="Begun D."/>
            <person name="Bhutkar A."/>
            <person name="Blanco E."/>
            <person name="Bosak S.A."/>
            <person name="Bradley R.K."/>
            <person name="Brand A.D."/>
            <person name="Brent M.R."/>
            <person name="Brooks A.N."/>
            <person name="Brown R.H."/>
            <person name="Butlin R.K."/>
            <person name="Caggese C."/>
            <person name="Calvi B.R."/>
            <person name="Bernardo de Carvalho A."/>
            <person name="Caspi A."/>
            <person name="Castrezana S."/>
            <person name="Celniker S.E."/>
            <person name="Chang J.L."/>
            <person name="Chapple C."/>
            <person name="Chatterji S."/>
            <person name="Chinwalla A."/>
            <person name="Civetta A."/>
            <person name="Clifton S.W."/>
            <person name="Comeron J.M."/>
            <person name="Costello J.C."/>
            <person name="Coyne J.A."/>
            <person name="Daub J."/>
            <person name="David R.G."/>
            <person name="Delcher A.L."/>
            <person name="Delehaunty K."/>
            <person name="Do C.B."/>
            <person name="Ebling H."/>
            <person name="Edwards K."/>
            <person name="Eickbush T."/>
            <person name="Evans J.D."/>
            <person name="Filipski A."/>
            <person name="Findeiss S."/>
            <person name="Freyhult E."/>
            <person name="Fulton L."/>
            <person name="Fulton R."/>
            <person name="Garcia A.C."/>
            <person name="Gardiner A."/>
            <person name="Garfield D.A."/>
            <person name="Garvin B.E."/>
            <person name="Gibson G."/>
            <person name="Gilbert D."/>
            <person name="Gnerre S."/>
            <person name="Godfrey J."/>
            <person name="Good R."/>
            <person name="Gotea V."/>
            <person name="Gravely B."/>
            <person name="Greenberg A.J."/>
            <person name="Griffiths-Jones S."/>
            <person name="Gross S."/>
            <person name="Guigo R."/>
            <person name="Gustafson E.A."/>
            <person name="Haerty W."/>
            <person name="Hahn M.W."/>
            <person name="Halligan D.L."/>
            <person name="Halpern A.L."/>
            <person name="Halter G.M."/>
            <person name="Han M.V."/>
            <person name="Heger A."/>
            <person name="Hillier L."/>
            <person name="Hinrichs A.S."/>
            <person name="Holmes I."/>
            <person name="Hoskins R.A."/>
            <person name="Hubisz M.J."/>
            <person name="Hultmark D."/>
            <person name="Huntley M.A."/>
            <person name="Jaffe D.B."/>
            <person name="Jagadeeshan S."/>
            <person name="Jeck W.R."/>
            <person name="Johnson J."/>
            <person name="Jones C.D."/>
            <person name="Jordan W.C."/>
            <person name="Karpen G.H."/>
            <person name="Kataoka E."/>
            <person name="Keightley P.D."/>
            <person name="Kheradpour P."/>
            <person name="Kirkness E.F."/>
            <person name="Koerich L.B."/>
            <person name="Kristiansen K."/>
            <person name="Kudrna D."/>
            <person name="Kulathinal R.J."/>
            <person name="Kumar S."/>
            <person name="Kwok R."/>
            <person name="Lander E."/>
            <person name="Langley C.H."/>
            <person name="Lapoint R."/>
            <person name="Lazzaro B.P."/>
            <person name="Lee S.J."/>
            <person name="Levesque L."/>
            <person name="Li R."/>
            <person name="Lin C.F."/>
            <person name="Lin M.F."/>
            <person name="Lindblad-Toh K."/>
            <person name="Llopart A."/>
            <person name="Long M."/>
            <person name="Low L."/>
            <person name="Lozovsky E."/>
            <person name="Lu J."/>
            <person name="Luo M."/>
            <person name="Machado C.A."/>
            <person name="Makalowski W."/>
            <person name="Marzo M."/>
            <person name="Matsuda M."/>
            <person name="Matzkin L."/>
            <person name="McAllister B."/>
            <person name="McBride C.S."/>
            <person name="McKernan B."/>
            <person name="McKernan K."/>
            <person name="Mendez-Lago M."/>
            <person name="Minx P."/>
            <person name="Mollenhauer M.U."/>
            <person name="Montooth K."/>
            <person name="Mount S.M."/>
            <person name="Mu X."/>
            <person name="Myers E."/>
            <person name="Negre B."/>
            <person name="Newfeld S."/>
            <person name="Nielsen R."/>
            <person name="Noor M.A."/>
            <person name="O'Grady P."/>
            <person name="Pachter L."/>
            <person name="Papaceit M."/>
            <person name="Parisi M.J."/>
            <person name="Parisi M."/>
            <person name="Parts L."/>
            <person name="Pedersen J.S."/>
            <person name="Pesole G."/>
            <person name="Phillippy A.M."/>
            <person name="Ponting C.P."/>
            <person name="Pop M."/>
            <person name="Porcelli D."/>
            <person name="Powell J.R."/>
            <person name="Prohaska S."/>
            <person name="Pruitt K."/>
            <person name="Puig M."/>
            <person name="Quesneville H."/>
            <person name="Ram K.R."/>
            <person name="Rand D."/>
            <person name="Rasmussen M.D."/>
            <person name="Reed L.K."/>
            <person name="Reenan R."/>
            <person name="Reily A."/>
            <person name="Remington K.A."/>
            <person name="Rieger T.T."/>
            <person name="Ritchie M.G."/>
            <person name="Robin C."/>
            <person name="Rogers Y.H."/>
            <person name="Rohde C."/>
            <person name="Rozas J."/>
            <person name="Rubenfield M.J."/>
            <person name="Ruiz A."/>
            <person name="Russo S."/>
            <person name="Salzberg S.L."/>
            <person name="Sanchez-Gracia A."/>
            <person name="Saranga D.J."/>
            <person name="Sato H."/>
            <person name="Schaeffer S.W."/>
            <person name="Schatz M.C."/>
            <person name="Schlenke T."/>
            <person name="Schwartz R."/>
            <person name="Segarra C."/>
            <person name="Singh R.S."/>
            <person name="Sirot L."/>
            <person name="Sirota M."/>
            <person name="Sisneros N.B."/>
            <person name="Smith C.D."/>
            <person name="Smith T.F."/>
            <person name="Spieth J."/>
            <person name="Stage D.E."/>
            <person name="Stark A."/>
            <person name="Stephan W."/>
            <person name="Strausberg R.L."/>
            <person name="Strempel S."/>
            <person name="Sturgill D."/>
            <person name="Sutton G."/>
            <person name="Sutton G.G."/>
            <person name="Tao W."/>
            <person name="Teichmann S."/>
            <person name="Tobari Y.N."/>
            <person name="Tomimura Y."/>
            <person name="Tsolas J.M."/>
            <person name="Valente V.L."/>
            <person name="Venter E."/>
            <person name="Venter J.C."/>
            <person name="Vicario S."/>
            <person name="Vieira F.G."/>
            <person name="Vilella A.J."/>
            <person name="Villasante A."/>
            <person name="Walenz B."/>
            <person name="Wang J."/>
            <person name="Wasserman M."/>
            <person name="Watts T."/>
            <person name="Wilson D."/>
            <person name="Wilson R.K."/>
            <person name="Wing R.A."/>
            <person name="Wolfner M.F."/>
            <person name="Wong A."/>
            <person name="Wong G.K."/>
            <person name="Wu C.I."/>
            <person name="Wu G."/>
            <person name="Yamamoto D."/>
            <person name="Yang H.P."/>
            <person name="Yang S.P."/>
            <person name="Yorke J.A."/>
            <person name="Yoshida K."/>
            <person name="Zdobnov E."/>
            <person name="Zhang P."/>
            <person name="Zhang Y."/>
            <person name="Zimin A.V."/>
            <person name="Baldwin J."/>
            <person name="Abdouelleil A."/>
            <person name="Abdulkadir J."/>
            <person name="Abebe A."/>
            <person name="Abera B."/>
            <person name="Abreu J."/>
            <person name="Acer S.C."/>
            <person name="Aftuck L."/>
            <person name="Alexander A."/>
            <person name="An P."/>
            <person name="Anderson E."/>
            <person name="Anderson S."/>
            <person name="Arachi H."/>
            <person name="Azer M."/>
            <person name="Bachantsang P."/>
            <person name="Barry A."/>
            <person name="Bayul T."/>
            <person name="Berlin A."/>
            <person name="Bessette D."/>
            <person name="Bloom T."/>
            <person name="Blye J."/>
            <person name="Boguslavskiy L."/>
            <person name="Bonnet C."/>
            <person name="Boukhgalter B."/>
            <person name="Bourzgui I."/>
            <person name="Brown A."/>
            <person name="Cahill P."/>
            <person name="Channer S."/>
            <person name="Cheshatsang Y."/>
            <person name="Chuda L."/>
            <person name="Citroen M."/>
            <person name="Collymore A."/>
            <person name="Cooke P."/>
            <person name="Costello M."/>
            <person name="D'Aco K."/>
            <person name="Daza R."/>
            <person name="De Haan G."/>
            <person name="DeGray S."/>
            <person name="DeMaso C."/>
            <person name="Dhargay N."/>
            <person name="Dooley K."/>
            <person name="Dooley E."/>
            <person name="Doricent M."/>
            <person name="Dorje P."/>
            <person name="Dorjee K."/>
            <person name="Dupes A."/>
            <person name="Elong R."/>
            <person name="Falk J."/>
            <person name="Farina A."/>
            <person name="Faro S."/>
            <person name="Ferguson D."/>
            <person name="Fisher S."/>
            <person name="Foley C.D."/>
            <person name="Franke A."/>
            <person name="Friedrich D."/>
            <person name="Gadbois L."/>
            <person name="Gearin G."/>
            <person name="Gearin C.R."/>
            <person name="Giannoukos G."/>
            <person name="Goode T."/>
            <person name="Graham J."/>
            <person name="Grandbois E."/>
            <person name="Grewal S."/>
            <person name="Gyaltsen K."/>
            <person name="Hafez N."/>
            <person name="Hagos B."/>
            <person name="Hall J."/>
            <person name="Henson C."/>
            <person name="Hollinger A."/>
            <person name="Honan T."/>
            <person name="Huard M.D."/>
            <person name="Hughes L."/>
            <person name="Hurhula B."/>
            <person name="Husby M.E."/>
            <person name="Kamat A."/>
            <person name="Kanga B."/>
            <person name="Kashin S."/>
            <person name="Khazanovich D."/>
            <person name="Kisner P."/>
            <person name="Lance K."/>
            <person name="Lara M."/>
            <person name="Lee W."/>
            <person name="Lennon N."/>
            <person name="Letendre F."/>
            <person name="LeVine R."/>
            <person name="Lipovsky A."/>
            <person name="Liu X."/>
            <person name="Liu J."/>
            <person name="Liu S."/>
            <person name="Lokyitsang T."/>
            <person name="Lokyitsang Y."/>
            <person name="Lubonja R."/>
            <person name="Lui A."/>
            <person name="MacDonald P."/>
            <person name="Magnisalis V."/>
            <person name="Maru K."/>
            <person name="Matthews C."/>
            <person name="McCusker W."/>
            <person name="McDonough S."/>
            <person name="Mehta T."/>
            <person name="Meldrim J."/>
            <person name="Meneus L."/>
            <person name="Mihai O."/>
            <person name="Mihalev A."/>
            <person name="Mihova T."/>
            <person name="Mittelman R."/>
            <person name="Mlenga V."/>
            <person name="Montmayeur A."/>
            <person name="Mulrain L."/>
            <person name="Navidi A."/>
            <person name="Naylor J."/>
            <person name="Negash T."/>
            <person name="Nguyen T."/>
            <person name="Nguyen N."/>
            <person name="Nicol R."/>
            <person name="Norbu C."/>
            <person name="Norbu N."/>
            <person name="Novod N."/>
            <person name="O'Neill B."/>
            <person name="Osman S."/>
            <person name="Markiewicz E."/>
            <person name="Oyono O.L."/>
            <person name="Patti C."/>
            <person name="Phunkhang P."/>
            <person name="Pierre F."/>
            <person name="Priest M."/>
            <person name="Raghuraman S."/>
            <person name="Rege F."/>
            <person name="Reyes R."/>
            <person name="Rise C."/>
            <person name="Rogov P."/>
            <person name="Ross K."/>
            <person name="Ryan E."/>
            <person name="Settipalli S."/>
            <person name="Shea T."/>
            <person name="Sherpa N."/>
            <person name="Shi L."/>
            <person name="Shih D."/>
            <person name="Sparrow T."/>
            <person name="Spaulding J."/>
            <person name="Stalker J."/>
            <person name="Stange-Thomann N."/>
            <person name="Stavropoulos S."/>
            <person name="Stone C."/>
            <person name="Strader C."/>
            <person name="Tesfaye S."/>
            <person name="Thomson T."/>
            <person name="Thoulutsang Y."/>
            <person name="Thoulutsang D."/>
            <person name="Topham K."/>
            <person name="Topping I."/>
            <person name="Tsamla T."/>
            <person name="Vassiliev H."/>
            <person name="Vo A."/>
            <person name="Wangchuk T."/>
            <person name="Wangdi T."/>
            <person name="Weiand M."/>
            <person name="Wilkinson J."/>
            <person name="Wilson A."/>
            <person name="Yadav S."/>
            <person name="Young G."/>
            <person name="Yu Q."/>
            <person name="Zembek L."/>
            <person name="Zhong D."/>
            <person name="Zimmer A."/>
            <person name="Zwirko Z."/>
            <person name="Jaffe D.B."/>
            <person name="Alvarez P."/>
            <person name="Brockman W."/>
            <person name="Butler J."/>
            <person name="Chin C."/>
            <person name="Gnerre S."/>
            <person name="Grabherr M."/>
            <person name="Kleber M."/>
            <person name="Mauceli E."/>
            <person name="MacCallum I."/>
        </authorList>
    </citation>
    <scope>NUCLEOTIDE SEQUENCE [LARGE SCALE GENOMIC DNA]</scope>
    <source>
        <strain evidence="3">Tucson 15081-1352.22</strain>
    </source>
</reference>
<protein>
    <recommendedName>
        <fullName evidence="4">M-phase-specific PLK1-interacting protein</fullName>
    </recommendedName>
</protein>
<dbReference type="InterPro" id="IPR028265">
    <property type="entry name" value="TTDN1/SICKLE"/>
</dbReference>
<evidence type="ECO:0008006" key="4">
    <source>
        <dbReference type="Google" id="ProtNLM"/>
    </source>
</evidence>
<dbReference type="EMBL" id="CH933809">
    <property type="protein sequence ID" value="EDW19401.1"/>
    <property type="molecule type" value="Genomic_DNA"/>
</dbReference>
<evidence type="ECO:0000313" key="2">
    <source>
        <dbReference type="EMBL" id="EDW19401.1"/>
    </source>
</evidence>
<feature type="compositionally biased region" description="Polar residues" evidence="1">
    <location>
        <begin position="68"/>
        <end position="89"/>
    </location>
</feature>
<feature type="compositionally biased region" description="Polar residues" evidence="1">
    <location>
        <begin position="14"/>
        <end position="40"/>
    </location>
</feature>
<feature type="compositionally biased region" description="Polar residues" evidence="1">
    <location>
        <begin position="46"/>
        <end position="60"/>
    </location>
</feature>